<accession>A0A561D8A6</accession>
<comment type="subcellular location">
    <subcellularLocation>
        <location evidence="1">Membrane</location>
        <topology evidence="1">Multi-pass membrane protein</topology>
    </subcellularLocation>
</comment>
<evidence type="ECO:0000256" key="1">
    <source>
        <dbReference type="ARBA" id="ARBA00004141"/>
    </source>
</evidence>
<feature type="transmembrane region" description="Helical" evidence="8">
    <location>
        <begin position="305"/>
        <end position="325"/>
    </location>
</feature>
<feature type="transmembrane region" description="Helical" evidence="8">
    <location>
        <begin position="114"/>
        <end position="135"/>
    </location>
</feature>
<keyword evidence="7 8" id="KW-0472">Membrane</keyword>
<evidence type="ECO:0000256" key="4">
    <source>
        <dbReference type="ARBA" id="ARBA00022544"/>
    </source>
</evidence>
<keyword evidence="4" id="KW-0309">Germination</keyword>
<dbReference type="NCBIfam" id="TIGR00912">
    <property type="entry name" value="2A0309"/>
    <property type="match status" value="1"/>
</dbReference>
<dbReference type="PANTHER" id="PTHR34975:SF2">
    <property type="entry name" value="SPORE GERMINATION PROTEIN A2"/>
    <property type="match status" value="1"/>
</dbReference>
<feature type="transmembrane region" description="Helical" evidence="8">
    <location>
        <begin position="43"/>
        <end position="61"/>
    </location>
</feature>
<dbReference type="EMBL" id="VIVN01000007">
    <property type="protein sequence ID" value="TWD99594.1"/>
    <property type="molecule type" value="Genomic_DNA"/>
</dbReference>
<sequence>MIERGKISSIQMAIMMNPAILATVLMLVPAITAKHAKQDLWLSPIWASVTGFIVVYIAYRLHKLYPKETLIQFSERILGKIIGKIIAACYLLYYLHLTGIIIREYGEFVSGTFLHLTPMVVVLGSMVAVSAFAVYGGLEVIGRCSEIIVPVVLLLYLTIFILLFKDLDINHMFPLLENGLKPSLLGSVVPQSWFSEYIVISFFLPYLTDQEKGLKWGMLSVFSVMFIMVITNFMTLLLLGKLNSVVTYPVMIAARYISIADFFEHLEAVVMAIWVAGAFVKITVFYYALVLGMAQWLKLSDFRPLVLPTGLLLILMGKWSAASLQELAHFLSSTGPFYLLTFQVCLPVILLFIALVKNRSKRKKGKTAG</sequence>
<proteinExistence type="inferred from homology"/>
<feature type="transmembrane region" description="Helical" evidence="8">
    <location>
        <begin position="184"/>
        <end position="204"/>
    </location>
</feature>
<reference evidence="9 10" key="1">
    <citation type="submission" date="2019-06" db="EMBL/GenBank/DDBJ databases">
        <title>Sorghum-associated microbial communities from plants grown in Nebraska, USA.</title>
        <authorList>
            <person name="Schachtman D."/>
        </authorList>
    </citation>
    <scope>NUCLEOTIDE SEQUENCE [LARGE SCALE GENOMIC DNA]</scope>
    <source>
        <strain evidence="9 10">2482</strain>
    </source>
</reference>
<evidence type="ECO:0000256" key="7">
    <source>
        <dbReference type="ARBA" id="ARBA00023136"/>
    </source>
</evidence>
<protein>
    <submittedName>
        <fullName evidence="9">Spore germination protein KB</fullName>
    </submittedName>
</protein>
<feature type="transmembrane region" description="Helical" evidence="8">
    <location>
        <begin position="147"/>
        <end position="164"/>
    </location>
</feature>
<keyword evidence="6 8" id="KW-1133">Transmembrane helix</keyword>
<dbReference type="RefSeq" id="WP_186446499.1">
    <property type="nucleotide sequence ID" value="NZ_VIVN01000007.1"/>
</dbReference>
<evidence type="ECO:0000256" key="2">
    <source>
        <dbReference type="ARBA" id="ARBA00007998"/>
    </source>
</evidence>
<evidence type="ECO:0000313" key="10">
    <source>
        <dbReference type="Proteomes" id="UP000319671"/>
    </source>
</evidence>
<name>A0A561D8A6_9BACI</name>
<evidence type="ECO:0000256" key="8">
    <source>
        <dbReference type="SAM" id="Phobius"/>
    </source>
</evidence>
<dbReference type="Pfam" id="PF03845">
    <property type="entry name" value="Spore_permease"/>
    <property type="match status" value="1"/>
</dbReference>
<dbReference type="GO" id="GO:0016020">
    <property type="term" value="C:membrane"/>
    <property type="evidence" value="ECO:0007669"/>
    <property type="project" value="UniProtKB-SubCell"/>
</dbReference>
<comment type="caution">
    <text evidence="9">The sequence shown here is derived from an EMBL/GenBank/DDBJ whole genome shotgun (WGS) entry which is preliminary data.</text>
</comment>
<evidence type="ECO:0000256" key="3">
    <source>
        <dbReference type="ARBA" id="ARBA00022448"/>
    </source>
</evidence>
<gene>
    <name evidence="9" type="ORF">FB550_107230</name>
</gene>
<evidence type="ECO:0000256" key="6">
    <source>
        <dbReference type="ARBA" id="ARBA00022989"/>
    </source>
</evidence>
<dbReference type="InterPro" id="IPR004761">
    <property type="entry name" value="Spore_GerAB"/>
</dbReference>
<keyword evidence="10" id="KW-1185">Reference proteome</keyword>
<feature type="transmembrane region" description="Helical" evidence="8">
    <location>
        <begin position="271"/>
        <end position="293"/>
    </location>
</feature>
<evidence type="ECO:0000313" key="9">
    <source>
        <dbReference type="EMBL" id="TWD99594.1"/>
    </source>
</evidence>
<feature type="transmembrane region" description="Helical" evidence="8">
    <location>
        <begin position="216"/>
        <end position="239"/>
    </location>
</feature>
<feature type="transmembrane region" description="Helical" evidence="8">
    <location>
        <begin position="81"/>
        <end position="102"/>
    </location>
</feature>
<keyword evidence="5 8" id="KW-0812">Transmembrane</keyword>
<comment type="similarity">
    <text evidence="2">Belongs to the amino acid-polyamine-organocation (APC) superfamily. Spore germination protein (SGP) (TC 2.A.3.9) family.</text>
</comment>
<dbReference type="GO" id="GO:0009847">
    <property type="term" value="P:spore germination"/>
    <property type="evidence" value="ECO:0007669"/>
    <property type="project" value="InterPro"/>
</dbReference>
<feature type="transmembrane region" description="Helical" evidence="8">
    <location>
        <begin position="337"/>
        <end position="356"/>
    </location>
</feature>
<evidence type="ECO:0000256" key="5">
    <source>
        <dbReference type="ARBA" id="ARBA00022692"/>
    </source>
</evidence>
<dbReference type="AlphaFoldDB" id="A0A561D8A6"/>
<keyword evidence="3" id="KW-0813">Transport</keyword>
<dbReference type="PANTHER" id="PTHR34975">
    <property type="entry name" value="SPORE GERMINATION PROTEIN A2"/>
    <property type="match status" value="1"/>
</dbReference>
<organism evidence="9 10">
    <name type="scientific">Neobacillus bataviensis</name>
    <dbReference type="NCBI Taxonomy" id="220685"/>
    <lineage>
        <taxon>Bacteria</taxon>
        <taxon>Bacillati</taxon>
        <taxon>Bacillota</taxon>
        <taxon>Bacilli</taxon>
        <taxon>Bacillales</taxon>
        <taxon>Bacillaceae</taxon>
        <taxon>Neobacillus</taxon>
    </lineage>
</organism>
<dbReference type="Proteomes" id="UP000319671">
    <property type="component" value="Unassembled WGS sequence"/>
</dbReference>